<sequence length="134" mass="15467">MIEIKCKHCRKNLFLNESFTILSSHNEDISNIEHTECGGDFIEHCLYMSMENLPTWIQKIIDQTSWTKGRLNCPFCNTRLGSFNLVIDTKCNCGKCIMPPIRLIRSKLDVINDNNKKLTAITKMCNNMNLQVPK</sequence>
<accession>A0ABM1J6N3</accession>
<name>A0ABM1J6N3_POLDO</name>
<keyword evidence="1" id="KW-1185">Reference proteome</keyword>
<dbReference type="PANTHER" id="PTHR46717">
    <property type="entry name" value="E3 UBIQUITIN-PROTEIN LIGASE RNF180"/>
    <property type="match status" value="1"/>
</dbReference>
<dbReference type="RefSeq" id="XP_015188121.1">
    <property type="nucleotide sequence ID" value="XM_015332635.1"/>
</dbReference>
<organism evidence="1 2">
    <name type="scientific">Polistes dominula</name>
    <name type="common">European paper wasp</name>
    <name type="synonym">Vespa dominula</name>
    <dbReference type="NCBI Taxonomy" id="743375"/>
    <lineage>
        <taxon>Eukaryota</taxon>
        <taxon>Metazoa</taxon>
        <taxon>Ecdysozoa</taxon>
        <taxon>Arthropoda</taxon>
        <taxon>Hexapoda</taxon>
        <taxon>Insecta</taxon>
        <taxon>Pterygota</taxon>
        <taxon>Neoptera</taxon>
        <taxon>Endopterygota</taxon>
        <taxon>Hymenoptera</taxon>
        <taxon>Apocrita</taxon>
        <taxon>Aculeata</taxon>
        <taxon>Vespoidea</taxon>
        <taxon>Vespidae</taxon>
        <taxon>Polistinae</taxon>
        <taxon>Polistini</taxon>
        <taxon>Polistes</taxon>
    </lineage>
</organism>
<reference evidence="2" key="1">
    <citation type="submission" date="2025-08" db="UniProtKB">
        <authorList>
            <consortium name="RefSeq"/>
        </authorList>
    </citation>
    <scope>IDENTIFICATION</scope>
    <source>
        <tissue evidence="2">Whole body</tissue>
    </source>
</reference>
<gene>
    <name evidence="2" type="primary">LOC107072583</name>
</gene>
<proteinExistence type="predicted"/>
<evidence type="ECO:0000313" key="2">
    <source>
        <dbReference type="RefSeq" id="XP_015188121.1"/>
    </source>
</evidence>
<dbReference type="Proteomes" id="UP000694924">
    <property type="component" value="Unplaced"/>
</dbReference>
<dbReference type="PANTHER" id="PTHR46717:SF1">
    <property type="entry name" value="E3 UBIQUITIN-PROTEIN LIGASE RNF180"/>
    <property type="match status" value="1"/>
</dbReference>
<evidence type="ECO:0000313" key="1">
    <source>
        <dbReference type="Proteomes" id="UP000694924"/>
    </source>
</evidence>
<dbReference type="GeneID" id="107072583"/>
<dbReference type="InterPro" id="IPR033263">
    <property type="entry name" value="RNF180"/>
</dbReference>
<protein>
    <submittedName>
        <fullName evidence="2">E3 ubiquitin-protein ligase RNF180-like isoform X1</fullName>
    </submittedName>
</protein>